<feature type="compositionally biased region" description="Acidic residues" evidence="1">
    <location>
        <begin position="94"/>
        <end position="108"/>
    </location>
</feature>
<feature type="region of interest" description="Disordered" evidence="1">
    <location>
        <begin position="1"/>
        <end position="20"/>
    </location>
</feature>
<dbReference type="STRING" id="1705562.AMS69_06810"/>
<dbReference type="Proteomes" id="UP000037729">
    <property type="component" value="Unassembled WGS sequence"/>
</dbReference>
<dbReference type="Proteomes" id="UP000610611">
    <property type="component" value="Unassembled WGS sequence"/>
</dbReference>
<dbReference type="InterPro" id="IPR034904">
    <property type="entry name" value="FSCA_dom_sf"/>
</dbReference>
<accession>A0A0M9AME3</accession>
<evidence type="ECO:0000313" key="3">
    <source>
        <dbReference type="EMBL" id="KOX93631.1"/>
    </source>
</evidence>
<dbReference type="PATRIC" id="fig|1705562.3.peg.2423"/>
<feature type="domain" description="NIF system FeS cluster assembly NifU C-terminal" evidence="2">
    <location>
        <begin position="19"/>
        <end position="76"/>
    </location>
</feature>
<evidence type="ECO:0000313" key="4">
    <source>
        <dbReference type="EMBL" id="NLV05523.1"/>
    </source>
</evidence>
<feature type="compositionally biased region" description="Basic and acidic residues" evidence="1">
    <location>
        <begin position="1"/>
        <end position="10"/>
    </location>
</feature>
<name>A0A0M9AME3_9EURY</name>
<dbReference type="AlphaFoldDB" id="A0A0M9AME3"/>
<evidence type="ECO:0000256" key="1">
    <source>
        <dbReference type="SAM" id="MobiDB-lite"/>
    </source>
</evidence>
<proteinExistence type="predicted"/>
<feature type="compositionally biased region" description="Polar residues" evidence="1">
    <location>
        <begin position="11"/>
        <end position="20"/>
    </location>
</feature>
<dbReference type="EMBL" id="WOWB01000001">
    <property type="protein sequence ID" value="NLV05523.1"/>
    <property type="molecule type" value="Genomic_DNA"/>
</dbReference>
<reference evidence="4" key="2">
    <citation type="submission" date="2019-12" db="EMBL/GenBank/DDBJ databases">
        <title>The whole-genome sequencing of Haloarcula japonica strain pws8.</title>
        <authorList>
            <person name="Verma D.K."/>
            <person name="Gopal K."/>
            <person name="Prasad E.S."/>
        </authorList>
    </citation>
    <scope>NUCLEOTIDE SEQUENCE</scope>
    <source>
        <strain evidence="4">Pws8</strain>
    </source>
</reference>
<feature type="region of interest" description="Disordered" evidence="1">
    <location>
        <begin position="84"/>
        <end position="108"/>
    </location>
</feature>
<protein>
    <submittedName>
        <fullName evidence="3">Nitrogen fixation protein NifU</fullName>
    </submittedName>
</protein>
<reference evidence="3 5" key="1">
    <citation type="submission" date="2015-08" db="EMBL/GenBank/DDBJ databases">
        <title>Genomes of Isolates from Cabo Rojo, PR.</title>
        <authorList>
            <person name="Sanchez-Nieves R.L."/>
            <person name="Montalvo-Rodriguez R."/>
        </authorList>
    </citation>
    <scope>NUCLEOTIDE SEQUENCE [LARGE SCALE GENOMIC DNA]</scope>
    <source>
        <strain evidence="3 5">SL3</strain>
    </source>
</reference>
<dbReference type="InterPro" id="IPR001075">
    <property type="entry name" value="NIF_FeS_clus_asmbl_NifU_C"/>
</dbReference>
<comment type="caution">
    <text evidence="3">The sequence shown here is derived from an EMBL/GenBank/DDBJ whole genome shotgun (WGS) entry which is preliminary data.</text>
</comment>
<gene>
    <name evidence="3" type="ORF">AMS69_06810</name>
    <name evidence="4" type="ORF">GOC83_05150</name>
</gene>
<dbReference type="SUPFAM" id="SSF117916">
    <property type="entry name" value="Fe-S cluster assembly (FSCA) domain-like"/>
    <property type="match status" value="1"/>
</dbReference>
<sequence>MSAEGLERQTRNYLSNNVPQIQQHGGNFEVRDIDESEGTATVAIGGACSGCGIAPMTMKAIERRLPESVDGLEAVEVVRSGGPRAAVMPSKTDDMEEMDEYEDYSPPF</sequence>
<dbReference type="GO" id="GO:0005506">
    <property type="term" value="F:iron ion binding"/>
    <property type="evidence" value="ECO:0007669"/>
    <property type="project" value="InterPro"/>
</dbReference>
<evidence type="ECO:0000259" key="2">
    <source>
        <dbReference type="Pfam" id="PF01106"/>
    </source>
</evidence>
<dbReference type="RefSeq" id="WP_053967323.1">
    <property type="nucleotide sequence ID" value="NZ_JAWJXX010000016.1"/>
</dbReference>
<organism evidence="3 5">
    <name type="scientific">Haloarcula rubripromontorii</name>
    <dbReference type="NCBI Taxonomy" id="1705562"/>
    <lineage>
        <taxon>Archaea</taxon>
        <taxon>Methanobacteriati</taxon>
        <taxon>Methanobacteriota</taxon>
        <taxon>Stenosarchaea group</taxon>
        <taxon>Halobacteria</taxon>
        <taxon>Halobacteriales</taxon>
        <taxon>Haloarculaceae</taxon>
        <taxon>Haloarcula</taxon>
    </lineage>
</organism>
<dbReference type="GO" id="GO:0016226">
    <property type="term" value="P:iron-sulfur cluster assembly"/>
    <property type="evidence" value="ECO:0007669"/>
    <property type="project" value="InterPro"/>
</dbReference>
<dbReference type="GO" id="GO:0051536">
    <property type="term" value="F:iron-sulfur cluster binding"/>
    <property type="evidence" value="ECO:0007669"/>
    <property type="project" value="InterPro"/>
</dbReference>
<dbReference type="Pfam" id="PF01106">
    <property type="entry name" value="NifU"/>
    <property type="match status" value="1"/>
</dbReference>
<dbReference type="OrthoDB" id="270036at2157"/>
<evidence type="ECO:0000313" key="5">
    <source>
        <dbReference type="Proteomes" id="UP000037729"/>
    </source>
</evidence>
<keyword evidence="5" id="KW-1185">Reference proteome</keyword>
<dbReference type="Gene3D" id="3.30.300.130">
    <property type="entry name" value="Fe-S cluster assembly (FSCA)"/>
    <property type="match status" value="1"/>
</dbReference>
<dbReference type="EMBL" id="LIUF01000002">
    <property type="protein sequence ID" value="KOX93631.1"/>
    <property type="molecule type" value="Genomic_DNA"/>
</dbReference>